<evidence type="ECO:0000256" key="1">
    <source>
        <dbReference type="SAM" id="Coils"/>
    </source>
</evidence>
<organism evidence="4 5">
    <name type="scientific">Inquilinus limosus</name>
    <dbReference type="NCBI Taxonomy" id="171674"/>
    <lineage>
        <taxon>Bacteria</taxon>
        <taxon>Pseudomonadati</taxon>
        <taxon>Pseudomonadota</taxon>
        <taxon>Alphaproteobacteria</taxon>
        <taxon>Rhodospirillales</taxon>
        <taxon>Rhodospirillaceae</taxon>
        <taxon>Inquilinus</taxon>
    </lineage>
</organism>
<protein>
    <submittedName>
        <fullName evidence="4">TIGR02302 family protein</fullName>
    </submittedName>
</protein>
<dbReference type="Proteomes" id="UP000700706">
    <property type="component" value="Unassembled WGS sequence"/>
</dbReference>
<gene>
    <name evidence="4" type="ORF">JF625_11965</name>
</gene>
<comment type="caution">
    <text evidence="4">The sequence shown here is derived from an EMBL/GenBank/DDBJ whole genome shotgun (WGS) entry which is preliminary data.</text>
</comment>
<keyword evidence="3" id="KW-1133">Transmembrane helix</keyword>
<feature type="compositionally biased region" description="Low complexity" evidence="2">
    <location>
        <begin position="754"/>
        <end position="772"/>
    </location>
</feature>
<keyword evidence="3" id="KW-0812">Transmembrane</keyword>
<accession>A0A952KF02</accession>
<evidence type="ECO:0000256" key="2">
    <source>
        <dbReference type="SAM" id="MobiDB-lite"/>
    </source>
</evidence>
<feature type="region of interest" description="Disordered" evidence="2">
    <location>
        <begin position="651"/>
        <end position="683"/>
    </location>
</feature>
<dbReference type="InterPro" id="IPR012683">
    <property type="entry name" value="CHP02302_TM"/>
</dbReference>
<feature type="region of interest" description="Disordered" evidence="2">
    <location>
        <begin position="713"/>
        <end position="734"/>
    </location>
</feature>
<sequence>MARSPTEAPGTTEPAEPRVKIALAWLASAWEAAWRAAWPVATVLGAFLILAGFDLLPDLPGWLHALILVAFAAALVMASRPLWRLRLPDGLAARRRLERDSGIEHRPLTGLRDTQATGTADPLSRVLWQRHLAQRAAQLRLLKPRLPRPRNAEADRYALRGLVVIGLVLAVVAAGGDWRERLGRALSPGLFGAAAATAPRLDLFVTPPAYTGRPPIYLTAGQMAAPAAGQPAPGPVEIPTGSALVGRVAGGDEVPTLGLAGGDTAFTPIEGGNYELQAKITGGDRLSVSQDGTVLGDWPVKVLPDAPPTVSFTDKPKPTERQALRIDATAGDDYGIASLAATVTLAPGAPSVLDPAPLTIPLSVPGRWPRELKTTSYQDLTPHAWAGQAVDIVLTATDAAGQSTKSAPERVALPEREFHHPVARAIIEQRRTLTLQPDQSESVAETLDMLSQRPDRYYDDKVVFLALRTAARRLFFAQDQDPKPHIAALRDLLWDTALRIEDGDMSLAERSLRDAQQRLADALERNASDEEIKQLTDELRRAMDRYLQAMSEQMRQKMERGELAETPLPPDAQIMDQKQFQDMIDRMQQLSESGAKDEARQLLSQMQNMMENLRMGQMSQQQAQAQQKAMNLLKDLQKLTNAQRQLLDQTFRQQQQAQQGGEEGDPSQQQPQDGTPEQNAQTQEALRRALGEMMRELGDMGGDIPMPLGRAERAMKQSGESLAQGDPGGSVPSQTEALDQLQQGLQGLAQQMMEGMAMQPGMAGQPGQPGRQGNRDPLGRDLKDRDGGQGSTESDGGTKVPTQFDTERARAILDELRQRLNGRSSSPQERDYIQRLLRQF</sequence>
<reference evidence="4" key="1">
    <citation type="submission" date="2020-06" db="EMBL/GenBank/DDBJ databases">
        <title>Stable isotope informed genome-resolved metagenomics uncovers potential trophic interactions in rhizosphere soil.</title>
        <authorList>
            <person name="Starr E.P."/>
            <person name="Shi S."/>
            <person name="Blazewicz S.J."/>
            <person name="Koch B.J."/>
            <person name="Probst A.J."/>
            <person name="Hungate B.A."/>
            <person name="Pett-Ridge J."/>
            <person name="Firestone M.K."/>
            <person name="Banfield J.F."/>
        </authorList>
    </citation>
    <scope>NUCLEOTIDE SEQUENCE</scope>
    <source>
        <strain evidence="4">YM_69_17</strain>
    </source>
</reference>
<keyword evidence="1" id="KW-0175">Coiled coil</keyword>
<feature type="transmembrane region" description="Helical" evidence="3">
    <location>
        <begin position="36"/>
        <end position="53"/>
    </location>
</feature>
<feature type="compositionally biased region" description="Polar residues" evidence="2">
    <location>
        <begin position="666"/>
        <end position="683"/>
    </location>
</feature>
<feature type="coiled-coil region" evidence="1">
    <location>
        <begin position="505"/>
        <end position="552"/>
    </location>
</feature>
<evidence type="ECO:0000313" key="5">
    <source>
        <dbReference type="Proteomes" id="UP000700706"/>
    </source>
</evidence>
<dbReference type="EMBL" id="JAEKLZ010000188">
    <property type="protein sequence ID" value="MBW8725855.1"/>
    <property type="molecule type" value="Genomic_DNA"/>
</dbReference>
<feature type="transmembrane region" description="Helical" evidence="3">
    <location>
        <begin position="157"/>
        <end position="176"/>
    </location>
</feature>
<proteinExistence type="predicted"/>
<dbReference type="NCBIfam" id="TIGR02302">
    <property type="entry name" value="aProt_lowcomp"/>
    <property type="match status" value="1"/>
</dbReference>
<evidence type="ECO:0000256" key="3">
    <source>
        <dbReference type="SAM" id="Phobius"/>
    </source>
</evidence>
<evidence type="ECO:0000313" key="4">
    <source>
        <dbReference type="EMBL" id="MBW8725855.1"/>
    </source>
</evidence>
<dbReference type="Pfam" id="PF13779">
    <property type="entry name" value="DUF4175"/>
    <property type="match status" value="1"/>
</dbReference>
<feature type="region of interest" description="Disordered" evidence="2">
    <location>
        <begin position="754"/>
        <end position="808"/>
    </location>
</feature>
<feature type="compositionally biased region" description="Polar residues" evidence="2">
    <location>
        <begin position="791"/>
        <end position="804"/>
    </location>
</feature>
<feature type="transmembrane region" description="Helical" evidence="3">
    <location>
        <begin position="59"/>
        <end position="78"/>
    </location>
</feature>
<feature type="coiled-coil region" evidence="1">
    <location>
        <begin position="596"/>
        <end position="649"/>
    </location>
</feature>
<feature type="compositionally biased region" description="Basic and acidic residues" evidence="2">
    <location>
        <begin position="773"/>
        <end position="787"/>
    </location>
</feature>
<name>A0A952KF02_9PROT</name>
<dbReference type="AlphaFoldDB" id="A0A952KF02"/>
<keyword evidence="3" id="KW-0472">Membrane</keyword>